<proteinExistence type="predicted"/>
<accession>A0AAV7ZZ37</accession>
<feature type="region of interest" description="Disordered" evidence="1">
    <location>
        <begin position="268"/>
        <end position="403"/>
    </location>
</feature>
<evidence type="ECO:0000259" key="2">
    <source>
        <dbReference type="PROSITE" id="PS51745"/>
    </source>
</evidence>
<protein>
    <submittedName>
        <fullName evidence="3">Sequestosome-1</fullName>
    </submittedName>
</protein>
<evidence type="ECO:0000313" key="3">
    <source>
        <dbReference type="EMBL" id="KAJ3446391.1"/>
    </source>
</evidence>
<dbReference type="EMBL" id="JANTQA010000020">
    <property type="protein sequence ID" value="KAJ3446391.1"/>
    <property type="molecule type" value="Genomic_DNA"/>
</dbReference>
<feature type="compositionally biased region" description="Low complexity" evidence="1">
    <location>
        <begin position="273"/>
        <end position="303"/>
    </location>
</feature>
<evidence type="ECO:0000313" key="4">
    <source>
        <dbReference type="Proteomes" id="UP001146793"/>
    </source>
</evidence>
<dbReference type="SMART" id="SM00666">
    <property type="entry name" value="PB1"/>
    <property type="match status" value="1"/>
</dbReference>
<dbReference type="CDD" id="cd05992">
    <property type="entry name" value="PB1"/>
    <property type="match status" value="1"/>
</dbReference>
<sequence length="403" mass="47456">MSSSKSIPIKTFYGPDIRRLEFDLNGNLNDLLTTIQEYYSIDLTDLSKYTLYYIDEDEEKITFSTDFEFQEALRFASISTPRILRLFLEKVDRVSWRTGNNSDQKSSTNKNSSKKDLLKKVHDYDPPLPNLPNPVFYDLLWSLGDSLDMLTELMENKRFMLWLQTFKTTIIKSISELFIEGASGLSEFLVKIESLFANWDLNKQTEKKILKFVSVASTKIINFKFFFSILPDIFLKNNNLNFPNQKSFPNTFNFGCQPQIPCKRFDPPVSNFKQQQSFQQPQPQPQPQQLRQQQQIGQKNKQYQQRKEEQEQKQNIQSENGNLSNLKKIKPTKANANVKNNQKSQIGTKKQQNEKLYNDQKKQTTTKIENKQKPSMGKKKVKQKPKQKQKQKRKRKRKKKKRF</sequence>
<dbReference type="AlphaFoldDB" id="A0AAV7ZZ37"/>
<feature type="compositionally biased region" description="Basic and acidic residues" evidence="1">
    <location>
        <begin position="351"/>
        <end position="372"/>
    </location>
</feature>
<comment type="caution">
    <text evidence="3">The sequence shown here is derived from an EMBL/GenBank/DDBJ whole genome shotgun (WGS) entry which is preliminary data.</text>
</comment>
<dbReference type="Pfam" id="PF00564">
    <property type="entry name" value="PB1"/>
    <property type="match status" value="1"/>
</dbReference>
<feature type="domain" description="PB1" evidence="2">
    <location>
        <begin position="6"/>
        <end position="91"/>
    </location>
</feature>
<dbReference type="InterPro" id="IPR053793">
    <property type="entry name" value="PB1-like"/>
</dbReference>
<dbReference type="InterPro" id="IPR000270">
    <property type="entry name" value="PB1_dom"/>
</dbReference>
<dbReference type="PROSITE" id="PS51745">
    <property type="entry name" value="PB1"/>
    <property type="match status" value="1"/>
</dbReference>
<dbReference type="SUPFAM" id="SSF54277">
    <property type="entry name" value="CAD &amp; PB1 domains"/>
    <property type="match status" value="1"/>
</dbReference>
<dbReference type="Gene3D" id="3.10.20.90">
    <property type="entry name" value="Phosphatidylinositol 3-kinase Catalytic Subunit, Chain A, domain 1"/>
    <property type="match status" value="1"/>
</dbReference>
<dbReference type="Proteomes" id="UP001146793">
    <property type="component" value="Unassembled WGS sequence"/>
</dbReference>
<name>A0AAV7ZZ37_9EUKA</name>
<gene>
    <name evidence="3" type="ORF">M0812_08199</name>
</gene>
<reference evidence="3" key="1">
    <citation type="submission" date="2022-08" db="EMBL/GenBank/DDBJ databases">
        <title>Novel sulphate-reducing endosymbionts in the free-living metamonad Anaeramoeba.</title>
        <authorList>
            <person name="Jerlstrom-Hultqvist J."/>
            <person name="Cepicka I."/>
            <person name="Gallot-Lavallee L."/>
            <person name="Salas-Leiva D."/>
            <person name="Curtis B.A."/>
            <person name="Zahonova K."/>
            <person name="Pipaliya S."/>
            <person name="Dacks J."/>
            <person name="Roger A.J."/>
        </authorList>
    </citation>
    <scope>NUCLEOTIDE SEQUENCE</scope>
    <source>
        <strain evidence="3">Busselton2</strain>
    </source>
</reference>
<feature type="compositionally biased region" description="Polar residues" evidence="1">
    <location>
        <begin position="334"/>
        <end position="350"/>
    </location>
</feature>
<feature type="compositionally biased region" description="Basic residues" evidence="1">
    <location>
        <begin position="376"/>
        <end position="403"/>
    </location>
</feature>
<evidence type="ECO:0000256" key="1">
    <source>
        <dbReference type="SAM" id="MobiDB-lite"/>
    </source>
</evidence>
<organism evidence="3 4">
    <name type="scientific">Anaeramoeba flamelloides</name>
    <dbReference type="NCBI Taxonomy" id="1746091"/>
    <lineage>
        <taxon>Eukaryota</taxon>
        <taxon>Metamonada</taxon>
        <taxon>Anaeramoebidae</taxon>
        <taxon>Anaeramoeba</taxon>
    </lineage>
</organism>